<evidence type="ECO:0000256" key="1">
    <source>
        <dbReference type="SAM" id="Coils"/>
    </source>
</evidence>
<feature type="coiled-coil region" evidence="1">
    <location>
        <begin position="53"/>
        <end position="87"/>
    </location>
</feature>
<feature type="region of interest" description="Disordered" evidence="2">
    <location>
        <begin position="133"/>
        <end position="161"/>
    </location>
</feature>
<name>A0A1G6IX54_9BACI</name>
<feature type="region of interest" description="Disordered" evidence="2">
    <location>
        <begin position="198"/>
        <end position="248"/>
    </location>
</feature>
<dbReference type="AlphaFoldDB" id="A0A1G6IX54"/>
<feature type="compositionally biased region" description="Low complexity" evidence="2">
    <location>
        <begin position="213"/>
        <end position="227"/>
    </location>
</feature>
<feature type="region of interest" description="Disordered" evidence="2">
    <location>
        <begin position="1"/>
        <end position="20"/>
    </location>
</feature>
<dbReference type="EMBL" id="FMYI01000004">
    <property type="protein sequence ID" value="SDC11088.1"/>
    <property type="molecule type" value="Genomic_DNA"/>
</dbReference>
<organism evidence="3 4">
    <name type="scientific">Pelagirhabdus alkalitolerans</name>
    <dbReference type="NCBI Taxonomy" id="1612202"/>
    <lineage>
        <taxon>Bacteria</taxon>
        <taxon>Bacillati</taxon>
        <taxon>Bacillota</taxon>
        <taxon>Bacilli</taxon>
        <taxon>Bacillales</taxon>
        <taxon>Bacillaceae</taxon>
        <taxon>Pelagirhabdus</taxon>
    </lineage>
</organism>
<evidence type="ECO:0000256" key="2">
    <source>
        <dbReference type="SAM" id="MobiDB-lite"/>
    </source>
</evidence>
<gene>
    <name evidence="3" type="ORF">SAMN05421734_104164</name>
</gene>
<reference evidence="4" key="1">
    <citation type="submission" date="2016-09" db="EMBL/GenBank/DDBJ databases">
        <authorList>
            <person name="Varghese N."/>
            <person name="Submissions S."/>
        </authorList>
    </citation>
    <scope>NUCLEOTIDE SEQUENCE [LARGE SCALE GENOMIC DNA]</scope>
    <source>
        <strain evidence="4">S5</strain>
    </source>
</reference>
<protein>
    <submittedName>
        <fullName evidence="3">Uncharacterized protein</fullName>
    </submittedName>
</protein>
<keyword evidence="1" id="KW-0175">Coiled coil</keyword>
<dbReference type="Proteomes" id="UP000242949">
    <property type="component" value="Unassembled WGS sequence"/>
</dbReference>
<proteinExistence type="predicted"/>
<evidence type="ECO:0000313" key="3">
    <source>
        <dbReference type="EMBL" id="SDC11088.1"/>
    </source>
</evidence>
<keyword evidence="4" id="KW-1185">Reference proteome</keyword>
<accession>A0A1G6IX54</accession>
<evidence type="ECO:0000313" key="4">
    <source>
        <dbReference type="Proteomes" id="UP000242949"/>
    </source>
</evidence>
<sequence>MVVSSTNDRLMPTKNDQPLTNSMTKRQLIHAYQLLKYQYHSVSNNLRHQIEENKQLVEQLNYHRNKINSIKKRLEEKEKILNQMTDKTNLLNTALIKHTEDCQSLVSMLSQLKLISHSEEVEYNMSKILSTKEDPNISKTPEVESDEHKIEDHPAPNPFTFQDLKSYKSVTLLPIKNEKKNINFSPYLYERRKHLIKQLKNRKPKNDVDTRTESQTQTSEQSTVSDTSPEKNLDDINEPVNLTTEQTESTSTVVDKIKNLFKL</sequence>